<reference evidence="2 3" key="1">
    <citation type="submission" date="2016-10" db="EMBL/GenBank/DDBJ databases">
        <authorList>
            <person name="de Groot N.N."/>
        </authorList>
    </citation>
    <scope>NUCLEOTIDE SEQUENCE [LARGE SCALE GENOMIC DNA]</scope>
    <source>
        <strain evidence="2 3">LMG 25475</strain>
    </source>
</reference>
<dbReference type="OrthoDB" id="6880939at2"/>
<name>A0A1G7TKI1_9GAMM</name>
<proteinExistence type="predicted"/>
<evidence type="ECO:0000256" key="1">
    <source>
        <dbReference type="SAM" id="Phobius"/>
    </source>
</evidence>
<keyword evidence="1" id="KW-0812">Transmembrane</keyword>
<dbReference type="Proteomes" id="UP000243378">
    <property type="component" value="Unassembled WGS sequence"/>
</dbReference>
<evidence type="ECO:0000313" key="3">
    <source>
        <dbReference type="Proteomes" id="UP000243378"/>
    </source>
</evidence>
<accession>A0A1G7TKI1</accession>
<organism evidence="2 3">
    <name type="scientific">Phytopseudomonas seleniipraecipitans</name>
    <dbReference type="NCBI Taxonomy" id="640205"/>
    <lineage>
        <taxon>Bacteria</taxon>
        <taxon>Pseudomonadati</taxon>
        <taxon>Pseudomonadota</taxon>
        <taxon>Gammaproteobacteria</taxon>
        <taxon>Pseudomonadales</taxon>
        <taxon>Pseudomonadaceae</taxon>
        <taxon>Phytopseudomonas</taxon>
    </lineage>
</organism>
<dbReference type="AlphaFoldDB" id="A0A1G7TKI1"/>
<gene>
    <name evidence="2" type="ORF">SAMN05216381_3766</name>
</gene>
<evidence type="ECO:0008006" key="4">
    <source>
        <dbReference type="Google" id="ProtNLM"/>
    </source>
</evidence>
<sequence>MRKLMFLTCCAVLAYGLFRPEPPPDLFESSDKFLHLLAFAGLSLISRFAFPSVPGWLLWSLLYSQAPLLEWLQHTLQPTREFSQLDILANLCGVSIALVLWTLQGLVRKRFFSPA</sequence>
<evidence type="ECO:0000313" key="2">
    <source>
        <dbReference type="EMBL" id="SDG35534.1"/>
    </source>
</evidence>
<keyword evidence="1" id="KW-1133">Transmembrane helix</keyword>
<dbReference type="STRING" id="640205.SAMN05216381_3766"/>
<dbReference type="EMBL" id="FNBM01000010">
    <property type="protein sequence ID" value="SDG35534.1"/>
    <property type="molecule type" value="Genomic_DNA"/>
</dbReference>
<protein>
    <recommendedName>
        <fullName evidence="4">VanZ like family protein</fullName>
    </recommendedName>
</protein>
<feature type="transmembrane region" description="Helical" evidence="1">
    <location>
        <begin position="36"/>
        <end position="64"/>
    </location>
</feature>
<dbReference type="RefSeq" id="WP_143024626.1">
    <property type="nucleotide sequence ID" value="NZ_FNBM01000010.1"/>
</dbReference>
<feature type="transmembrane region" description="Helical" evidence="1">
    <location>
        <begin position="85"/>
        <end position="103"/>
    </location>
</feature>
<keyword evidence="1" id="KW-0472">Membrane</keyword>